<proteinExistence type="predicted"/>
<accession>A0AAJ0HB94</accession>
<reference evidence="2" key="1">
    <citation type="journal article" date="2023" name="Mol. Phylogenet. Evol.">
        <title>Genome-scale phylogeny and comparative genomics of the fungal order Sordariales.</title>
        <authorList>
            <person name="Hensen N."/>
            <person name="Bonometti L."/>
            <person name="Westerberg I."/>
            <person name="Brannstrom I.O."/>
            <person name="Guillou S."/>
            <person name="Cros-Aarteil S."/>
            <person name="Calhoun S."/>
            <person name="Haridas S."/>
            <person name="Kuo A."/>
            <person name="Mondo S."/>
            <person name="Pangilinan J."/>
            <person name="Riley R."/>
            <person name="LaButti K."/>
            <person name="Andreopoulos B."/>
            <person name="Lipzen A."/>
            <person name="Chen C."/>
            <person name="Yan M."/>
            <person name="Daum C."/>
            <person name="Ng V."/>
            <person name="Clum A."/>
            <person name="Steindorff A."/>
            <person name="Ohm R.A."/>
            <person name="Martin F."/>
            <person name="Silar P."/>
            <person name="Natvig D.O."/>
            <person name="Lalanne C."/>
            <person name="Gautier V."/>
            <person name="Ament-Velasquez S.L."/>
            <person name="Kruys A."/>
            <person name="Hutchinson M.I."/>
            <person name="Powell A.J."/>
            <person name="Barry K."/>
            <person name="Miller A.N."/>
            <person name="Grigoriev I.V."/>
            <person name="Debuchy R."/>
            <person name="Gladieux P."/>
            <person name="Hiltunen Thoren M."/>
            <person name="Johannesson H."/>
        </authorList>
    </citation>
    <scope>NUCLEOTIDE SEQUENCE</scope>
    <source>
        <strain evidence="2">CBS 955.72</strain>
    </source>
</reference>
<keyword evidence="3" id="KW-1185">Reference proteome</keyword>
<comment type="caution">
    <text evidence="2">The sequence shown here is derived from an EMBL/GenBank/DDBJ whole genome shotgun (WGS) entry which is preliminary data.</text>
</comment>
<dbReference type="AlphaFoldDB" id="A0AAJ0HB94"/>
<evidence type="ECO:0000313" key="2">
    <source>
        <dbReference type="EMBL" id="KAK3346434.1"/>
    </source>
</evidence>
<organism evidence="2 3">
    <name type="scientific">Lasiosphaeria hispida</name>
    <dbReference type="NCBI Taxonomy" id="260671"/>
    <lineage>
        <taxon>Eukaryota</taxon>
        <taxon>Fungi</taxon>
        <taxon>Dikarya</taxon>
        <taxon>Ascomycota</taxon>
        <taxon>Pezizomycotina</taxon>
        <taxon>Sordariomycetes</taxon>
        <taxon>Sordariomycetidae</taxon>
        <taxon>Sordariales</taxon>
        <taxon>Lasiosphaeriaceae</taxon>
        <taxon>Lasiosphaeria</taxon>
    </lineage>
</organism>
<evidence type="ECO:0000256" key="1">
    <source>
        <dbReference type="SAM" id="MobiDB-lite"/>
    </source>
</evidence>
<reference evidence="2" key="2">
    <citation type="submission" date="2023-06" db="EMBL/GenBank/DDBJ databases">
        <authorList>
            <consortium name="Lawrence Berkeley National Laboratory"/>
            <person name="Haridas S."/>
            <person name="Hensen N."/>
            <person name="Bonometti L."/>
            <person name="Westerberg I."/>
            <person name="Brannstrom I.O."/>
            <person name="Guillou S."/>
            <person name="Cros-Aarteil S."/>
            <person name="Calhoun S."/>
            <person name="Kuo A."/>
            <person name="Mondo S."/>
            <person name="Pangilinan J."/>
            <person name="Riley R."/>
            <person name="Labutti K."/>
            <person name="Andreopoulos B."/>
            <person name="Lipzen A."/>
            <person name="Chen C."/>
            <person name="Yanf M."/>
            <person name="Daum C."/>
            <person name="Ng V."/>
            <person name="Clum A."/>
            <person name="Steindorff A."/>
            <person name="Ohm R."/>
            <person name="Martin F."/>
            <person name="Silar P."/>
            <person name="Natvig D."/>
            <person name="Lalanne C."/>
            <person name="Gautier V."/>
            <person name="Ament-Velasquez S.L."/>
            <person name="Kruys A."/>
            <person name="Hutchinson M.I."/>
            <person name="Powell A.J."/>
            <person name="Barry K."/>
            <person name="Miller A.N."/>
            <person name="Grigoriev I.V."/>
            <person name="Debuchy R."/>
            <person name="Gladieux P."/>
            <person name="Thoren M.H."/>
            <person name="Johannesson H."/>
        </authorList>
    </citation>
    <scope>NUCLEOTIDE SEQUENCE</scope>
    <source>
        <strain evidence="2">CBS 955.72</strain>
    </source>
</reference>
<gene>
    <name evidence="2" type="ORF">B0T25DRAFT_278771</name>
</gene>
<feature type="compositionally biased region" description="Polar residues" evidence="1">
    <location>
        <begin position="1"/>
        <end position="10"/>
    </location>
</feature>
<name>A0AAJ0HB94_9PEZI</name>
<dbReference type="Proteomes" id="UP001275084">
    <property type="component" value="Unassembled WGS sequence"/>
</dbReference>
<feature type="region of interest" description="Disordered" evidence="1">
    <location>
        <begin position="1"/>
        <end position="77"/>
    </location>
</feature>
<protein>
    <submittedName>
        <fullName evidence="2">Uncharacterized protein</fullName>
    </submittedName>
</protein>
<dbReference type="EMBL" id="JAUIQD010000006">
    <property type="protein sequence ID" value="KAK3346434.1"/>
    <property type="molecule type" value="Genomic_DNA"/>
</dbReference>
<sequence length="527" mass="58545">MISGIASSATELDPASRSHPSPKLDRRPQSQSNEPLPPFQDPNAGHKRGCLDRAGDQSLKRKRTSHVASDDDDDAGQRIESEIVLERSTDFDAVYCDGSSRHSIQEYPLGSGKWYIFECVLHKIRFKSRNPVQGAARHLKMAKGGHNKANMKPQSNELAMRELAVRVRNCDADKATKNNKVFTTEWEAGNMAIERRYTKAGWGVDHAKPGRMYRARRRDDMSQKSEGTYVAMVLPTGDLSSVMFAGSLSDTSLANNIPHCYRTQDKKILGWAEGYEDEGPKVSSRKFAVLYFCNGDRPILPCGPFEPEYVDDLGWQNARDLRWFNWEDGQCRKTNGYQQAEAFKNRMVESCARPLVVSGPSRIVTISYPIPSFATSIASSNPSIYPAQRSARRQILYPSDESESDESDKPDKSDYASFGNIRSAKQLGDPRNPIFLSSDASDLEEADDYLPTELDEIEQLQAIELVPKKEVDELGGVMPGITGAPSSLPAESTAVESLLGIGTGVSLRSGTTLEPNWQQYWATTDEL</sequence>
<feature type="compositionally biased region" description="Basic and acidic residues" evidence="1">
    <location>
        <begin position="49"/>
        <end position="59"/>
    </location>
</feature>
<feature type="region of interest" description="Disordered" evidence="1">
    <location>
        <begin position="398"/>
        <end position="440"/>
    </location>
</feature>
<evidence type="ECO:0000313" key="3">
    <source>
        <dbReference type="Proteomes" id="UP001275084"/>
    </source>
</evidence>